<sequence>MWVRSAVNIMTKCSGQPDPAENLQRTLAEHSQQIRSHDSTLREILDQQRQTSQQVQQLASLLQQACNQTTSAPEPSTLVGGAAAYPLPQQHQHFREVTSPNPERYSGRWEVVAVFCFSAL</sequence>
<protein>
    <submittedName>
        <fullName evidence="1">Uncharacterized protein</fullName>
    </submittedName>
</protein>
<organism evidence="1 2">
    <name type="scientific">Ameca splendens</name>
    <dbReference type="NCBI Taxonomy" id="208324"/>
    <lineage>
        <taxon>Eukaryota</taxon>
        <taxon>Metazoa</taxon>
        <taxon>Chordata</taxon>
        <taxon>Craniata</taxon>
        <taxon>Vertebrata</taxon>
        <taxon>Euteleostomi</taxon>
        <taxon>Actinopterygii</taxon>
        <taxon>Neopterygii</taxon>
        <taxon>Teleostei</taxon>
        <taxon>Neoteleostei</taxon>
        <taxon>Acanthomorphata</taxon>
        <taxon>Ovalentaria</taxon>
        <taxon>Atherinomorphae</taxon>
        <taxon>Cyprinodontiformes</taxon>
        <taxon>Goodeidae</taxon>
        <taxon>Ameca</taxon>
    </lineage>
</organism>
<dbReference type="EMBL" id="JAHRIP010013244">
    <property type="protein sequence ID" value="MEQ2285387.1"/>
    <property type="molecule type" value="Genomic_DNA"/>
</dbReference>
<comment type="caution">
    <text evidence="1">The sequence shown here is derived from an EMBL/GenBank/DDBJ whole genome shotgun (WGS) entry which is preliminary data.</text>
</comment>
<name>A0ABV0XV45_9TELE</name>
<evidence type="ECO:0000313" key="1">
    <source>
        <dbReference type="EMBL" id="MEQ2285387.1"/>
    </source>
</evidence>
<evidence type="ECO:0000313" key="2">
    <source>
        <dbReference type="Proteomes" id="UP001469553"/>
    </source>
</evidence>
<proteinExistence type="predicted"/>
<keyword evidence="2" id="KW-1185">Reference proteome</keyword>
<reference evidence="1 2" key="1">
    <citation type="submission" date="2021-06" db="EMBL/GenBank/DDBJ databases">
        <authorList>
            <person name="Palmer J.M."/>
        </authorList>
    </citation>
    <scope>NUCLEOTIDE SEQUENCE [LARGE SCALE GENOMIC DNA]</scope>
    <source>
        <strain evidence="1 2">AS_MEX2019</strain>
        <tissue evidence="1">Muscle</tissue>
    </source>
</reference>
<accession>A0ABV0XV45</accession>
<dbReference type="Proteomes" id="UP001469553">
    <property type="component" value="Unassembled WGS sequence"/>
</dbReference>
<gene>
    <name evidence="1" type="ORF">AMECASPLE_031201</name>
</gene>